<dbReference type="AlphaFoldDB" id="A0A453LL60"/>
<dbReference type="EnsemblPlants" id="AET5Gv20828500.1">
    <property type="protein sequence ID" value="AET5Gv20828500.1"/>
    <property type="gene ID" value="AET5Gv20828500"/>
</dbReference>
<keyword evidence="2" id="KW-1185">Reference proteome</keyword>
<reference evidence="1" key="4">
    <citation type="submission" date="2019-03" db="UniProtKB">
        <authorList>
            <consortium name="EnsemblPlants"/>
        </authorList>
    </citation>
    <scope>IDENTIFICATION</scope>
</reference>
<reference evidence="1" key="3">
    <citation type="journal article" date="2017" name="Nature">
        <title>Genome sequence of the progenitor of the wheat D genome Aegilops tauschii.</title>
        <authorList>
            <person name="Luo M.C."/>
            <person name="Gu Y.Q."/>
            <person name="Puiu D."/>
            <person name="Wang H."/>
            <person name="Twardziok S.O."/>
            <person name="Deal K.R."/>
            <person name="Huo N."/>
            <person name="Zhu T."/>
            <person name="Wang L."/>
            <person name="Wang Y."/>
            <person name="McGuire P.E."/>
            <person name="Liu S."/>
            <person name="Long H."/>
            <person name="Ramasamy R.K."/>
            <person name="Rodriguez J.C."/>
            <person name="Van S.L."/>
            <person name="Yuan L."/>
            <person name="Wang Z."/>
            <person name="Xia Z."/>
            <person name="Xiao L."/>
            <person name="Anderson O.D."/>
            <person name="Ouyang S."/>
            <person name="Liang Y."/>
            <person name="Zimin A.V."/>
            <person name="Pertea G."/>
            <person name="Qi P."/>
            <person name="Bennetzen J.L."/>
            <person name="Dai X."/>
            <person name="Dawson M.W."/>
            <person name="Muller H.G."/>
            <person name="Kugler K."/>
            <person name="Rivarola-Duarte L."/>
            <person name="Spannagl M."/>
            <person name="Mayer K.F.X."/>
            <person name="Lu F.H."/>
            <person name="Bevan M.W."/>
            <person name="Leroy P."/>
            <person name="Li P."/>
            <person name="You F.M."/>
            <person name="Sun Q."/>
            <person name="Liu Z."/>
            <person name="Lyons E."/>
            <person name="Wicker T."/>
            <person name="Salzberg S.L."/>
            <person name="Devos K.M."/>
            <person name="Dvorak J."/>
        </authorList>
    </citation>
    <scope>NUCLEOTIDE SEQUENCE [LARGE SCALE GENOMIC DNA]</scope>
    <source>
        <strain evidence="1">cv. AL8/78</strain>
    </source>
</reference>
<organism evidence="1 2">
    <name type="scientific">Aegilops tauschii subsp. strangulata</name>
    <name type="common">Goatgrass</name>
    <dbReference type="NCBI Taxonomy" id="200361"/>
    <lineage>
        <taxon>Eukaryota</taxon>
        <taxon>Viridiplantae</taxon>
        <taxon>Streptophyta</taxon>
        <taxon>Embryophyta</taxon>
        <taxon>Tracheophyta</taxon>
        <taxon>Spermatophyta</taxon>
        <taxon>Magnoliopsida</taxon>
        <taxon>Liliopsida</taxon>
        <taxon>Poales</taxon>
        <taxon>Poaceae</taxon>
        <taxon>BOP clade</taxon>
        <taxon>Pooideae</taxon>
        <taxon>Triticodae</taxon>
        <taxon>Triticeae</taxon>
        <taxon>Triticinae</taxon>
        <taxon>Aegilops</taxon>
    </lineage>
</organism>
<dbReference type="Proteomes" id="UP000015105">
    <property type="component" value="Chromosome 5D"/>
</dbReference>
<evidence type="ECO:0000313" key="2">
    <source>
        <dbReference type="Proteomes" id="UP000015105"/>
    </source>
</evidence>
<reference evidence="1" key="5">
    <citation type="journal article" date="2021" name="G3 (Bethesda)">
        <title>Aegilops tauschii genome assembly Aet v5.0 features greater sequence contiguity and improved annotation.</title>
        <authorList>
            <person name="Wang L."/>
            <person name="Zhu T."/>
            <person name="Rodriguez J.C."/>
            <person name="Deal K.R."/>
            <person name="Dubcovsky J."/>
            <person name="McGuire P.E."/>
            <person name="Lux T."/>
            <person name="Spannagl M."/>
            <person name="Mayer K.F.X."/>
            <person name="Baldrich P."/>
            <person name="Meyers B.C."/>
            <person name="Huo N."/>
            <person name="Gu Y.Q."/>
            <person name="Zhou H."/>
            <person name="Devos K.M."/>
            <person name="Bennetzen J.L."/>
            <person name="Unver T."/>
            <person name="Budak H."/>
            <person name="Gulick P.J."/>
            <person name="Galiba G."/>
            <person name="Kalapos B."/>
            <person name="Nelson D.R."/>
            <person name="Li P."/>
            <person name="You F.M."/>
            <person name="Luo M.C."/>
            <person name="Dvorak J."/>
        </authorList>
    </citation>
    <scope>NUCLEOTIDE SEQUENCE [LARGE SCALE GENOMIC DNA]</scope>
    <source>
        <strain evidence="1">cv. AL8/78</strain>
    </source>
</reference>
<sequence length="52" mass="5481">LTTNDFPFRFASPLTGGSHQPPHAVAAYGLQAHRRPFLASSSSMAASVRGVL</sequence>
<evidence type="ECO:0000313" key="1">
    <source>
        <dbReference type="EnsemblPlants" id="AET5Gv20828500.1"/>
    </source>
</evidence>
<reference evidence="2" key="2">
    <citation type="journal article" date="2017" name="Nat. Plants">
        <title>The Aegilops tauschii genome reveals multiple impacts of transposons.</title>
        <authorList>
            <person name="Zhao G."/>
            <person name="Zou C."/>
            <person name="Li K."/>
            <person name="Wang K."/>
            <person name="Li T."/>
            <person name="Gao L."/>
            <person name="Zhang X."/>
            <person name="Wang H."/>
            <person name="Yang Z."/>
            <person name="Liu X."/>
            <person name="Jiang W."/>
            <person name="Mao L."/>
            <person name="Kong X."/>
            <person name="Jiao Y."/>
            <person name="Jia J."/>
        </authorList>
    </citation>
    <scope>NUCLEOTIDE SEQUENCE [LARGE SCALE GENOMIC DNA]</scope>
    <source>
        <strain evidence="2">cv. AL8/78</strain>
    </source>
</reference>
<accession>A0A453LL60</accession>
<proteinExistence type="predicted"/>
<dbReference type="Gramene" id="AET5Gv20828500.1">
    <property type="protein sequence ID" value="AET5Gv20828500.1"/>
    <property type="gene ID" value="AET5Gv20828500"/>
</dbReference>
<reference evidence="2" key="1">
    <citation type="journal article" date="2014" name="Science">
        <title>Ancient hybridizations among the ancestral genomes of bread wheat.</title>
        <authorList>
            <consortium name="International Wheat Genome Sequencing Consortium,"/>
            <person name="Marcussen T."/>
            <person name="Sandve S.R."/>
            <person name="Heier L."/>
            <person name="Spannagl M."/>
            <person name="Pfeifer M."/>
            <person name="Jakobsen K.S."/>
            <person name="Wulff B.B."/>
            <person name="Steuernagel B."/>
            <person name="Mayer K.F."/>
            <person name="Olsen O.A."/>
        </authorList>
    </citation>
    <scope>NUCLEOTIDE SEQUENCE [LARGE SCALE GENOMIC DNA]</scope>
    <source>
        <strain evidence="2">cv. AL8/78</strain>
    </source>
</reference>
<protein>
    <submittedName>
        <fullName evidence="1">Uncharacterized protein</fullName>
    </submittedName>
</protein>
<name>A0A453LL60_AEGTS</name>